<evidence type="ECO:0000256" key="1">
    <source>
        <dbReference type="ARBA" id="ARBA00013860"/>
    </source>
</evidence>
<dbReference type="InterPro" id="IPR003444">
    <property type="entry name" value="MraZ"/>
</dbReference>
<dbReference type="PANTHER" id="PTHR34701">
    <property type="entry name" value="TRANSCRIPTIONAL REGULATOR MRAZ"/>
    <property type="match status" value="1"/>
</dbReference>
<dbReference type="InterPro" id="IPR020603">
    <property type="entry name" value="MraZ_dom"/>
</dbReference>
<proteinExistence type="inferred from homology"/>
<comment type="subunit">
    <text evidence="7">Forms oligomers.</text>
</comment>
<dbReference type="InterPro" id="IPR038619">
    <property type="entry name" value="MraZ_sf"/>
</dbReference>
<evidence type="ECO:0000259" key="8">
    <source>
        <dbReference type="PROSITE" id="PS51740"/>
    </source>
</evidence>
<dbReference type="AlphaFoldDB" id="A0A1H6HJ08"/>
<dbReference type="RefSeq" id="WP_074767566.1">
    <property type="nucleotide sequence ID" value="NZ_FNWO01000006.1"/>
</dbReference>
<dbReference type="Proteomes" id="UP000182983">
    <property type="component" value="Unassembled WGS sequence"/>
</dbReference>
<dbReference type="SUPFAM" id="SSF89447">
    <property type="entry name" value="AbrB/MazE/MraZ-like"/>
    <property type="match status" value="1"/>
</dbReference>
<dbReference type="OrthoDB" id="9807753at2"/>
<keyword evidence="2 7" id="KW-0963">Cytoplasm</keyword>
<protein>
    <recommendedName>
        <fullName evidence="1 7">Transcriptional regulator MraZ</fullName>
    </recommendedName>
</protein>
<dbReference type="Pfam" id="PF02381">
    <property type="entry name" value="MraZ"/>
    <property type="match status" value="1"/>
</dbReference>
<evidence type="ECO:0000256" key="4">
    <source>
        <dbReference type="ARBA" id="ARBA00023015"/>
    </source>
</evidence>
<evidence type="ECO:0000313" key="9">
    <source>
        <dbReference type="EMBL" id="SEH35092.1"/>
    </source>
</evidence>
<dbReference type="CDD" id="cd16321">
    <property type="entry name" value="MraZ_C"/>
    <property type="match status" value="1"/>
</dbReference>
<dbReference type="GO" id="GO:0003700">
    <property type="term" value="F:DNA-binding transcription factor activity"/>
    <property type="evidence" value="ECO:0007669"/>
    <property type="project" value="UniProtKB-UniRule"/>
</dbReference>
<dbReference type="GO" id="GO:0005737">
    <property type="term" value="C:cytoplasm"/>
    <property type="evidence" value="ECO:0007669"/>
    <property type="project" value="UniProtKB-UniRule"/>
</dbReference>
<dbReference type="GO" id="GO:0000976">
    <property type="term" value="F:transcription cis-regulatory region binding"/>
    <property type="evidence" value="ECO:0007669"/>
    <property type="project" value="TreeGrafter"/>
</dbReference>
<dbReference type="CDD" id="cd16320">
    <property type="entry name" value="MraZ_N"/>
    <property type="match status" value="1"/>
</dbReference>
<dbReference type="InterPro" id="IPR037914">
    <property type="entry name" value="SpoVT-AbrB_sf"/>
</dbReference>
<keyword evidence="6 7" id="KW-0804">Transcription</keyword>
<dbReference type="InterPro" id="IPR035644">
    <property type="entry name" value="MraZ_C"/>
</dbReference>
<sequence>MALFLSTFVNKVDRKGRVSVPAPFRSALASLSFQGIVTYRSFTQPCAEGCGIDFMERLSASAESLDLFSPEQEELSALIFADARQLGWDAEGRILLPEDVIAHAGLDETAAFVGKGRTFQIWRPETYREIEADIRARALKTRPTLPLRPRTTTGDLS</sequence>
<dbReference type="PROSITE" id="PS51740">
    <property type="entry name" value="SPOVT_ABRB"/>
    <property type="match status" value="2"/>
</dbReference>
<feature type="domain" description="SpoVT-AbrB" evidence="8">
    <location>
        <begin position="83"/>
        <end position="126"/>
    </location>
</feature>
<dbReference type="EMBL" id="FNWO01000006">
    <property type="protein sequence ID" value="SEH35092.1"/>
    <property type="molecule type" value="Genomic_DNA"/>
</dbReference>
<feature type="domain" description="SpoVT-AbrB" evidence="8">
    <location>
        <begin position="7"/>
        <end position="54"/>
    </location>
</feature>
<evidence type="ECO:0000256" key="2">
    <source>
        <dbReference type="ARBA" id="ARBA00022490"/>
    </source>
</evidence>
<keyword evidence="10" id="KW-1185">Reference proteome</keyword>
<comment type="subcellular location">
    <subcellularLocation>
        <location evidence="7">Cytoplasm</location>
        <location evidence="7">Nucleoid</location>
    </subcellularLocation>
</comment>
<dbReference type="InterPro" id="IPR035642">
    <property type="entry name" value="MraZ_N"/>
</dbReference>
<dbReference type="PANTHER" id="PTHR34701:SF1">
    <property type="entry name" value="TRANSCRIPTIONAL REGULATOR MRAZ"/>
    <property type="match status" value="1"/>
</dbReference>
<keyword evidence="4 7" id="KW-0805">Transcription regulation</keyword>
<accession>A0A1H6HJ08</accession>
<keyword evidence="5 7" id="KW-0238">DNA-binding</keyword>
<name>A0A1H6HJ08_MAGFU</name>
<dbReference type="HAMAP" id="MF_01008">
    <property type="entry name" value="MraZ"/>
    <property type="match status" value="1"/>
</dbReference>
<evidence type="ECO:0000256" key="6">
    <source>
        <dbReference type="ARBA" id="ARBA00023163"/>
    </source>
</evidence>
<keyword evidence="3" id="KW-0677">Repeat</keyword>
<dbReference type="InterPro" id="IPR007159">
    <property type="entry name" value="SpoVT-AbrB_dom"/>
</dbReference>
<dbReference type="GO" id="GO:0009295">
    <property type="term" value="C:nucleoid"/>
    <property type="evidence" value="ECO:0007669"/>
    <property type="project" value="UniProtKB-SubCell"/>
</dbReference>
<comment type="similarity">
    <text evidence="7">Belongs to the MraZ family.</text>
</comment>
<evidence type="ECO:0000256" key="3">
    <source>
        <dbReference type="ARBA" id="ARBA00022737"/>
    </source>
</evidence>
<evidence type="ECO:0000256" key="5">
    <source>
        <dbReference type="ARBA" id="ARBA00023125"/>
    </source>
</evidence>
<gene>
    <name evidence="7" type="primary">mraZ</name>
    <name evidence="9" type="ORF">SAMN04244559_01707</name>
</gene>
<dbReference type="Gene3D" id="3.40.1550.20">
    <property type="entry name" value="Transcriptional regulator MraZ domain"/>
    <property type="match status" value="1"/>
</dbReference>
<evidence type="ECO:0000313" key="10">
    <source>
        <dbReference type="Proteomes" id="UP000182983"/>
    </source>
</evidence>
<dbReference type="GO" id="GO:2000143">
    <property type="term" value="P:negative regulation of DNA-templated transcription initiation"/>
    <property type="evidence" value="ECO:0007669"/>
    <property type="project" value="TreeGrafter"/>
</dbReference>
<organism evidence="9 10">
    <name type="scientific">Magnetospirillum fulvum</name>
    <name type="common">Rhodospirillum fulvum</name>
    <dbReference type="NCBI Taxonomy" id="1082"/>
    <lineage>
        <taxon>Bacteria</taxon>
        <taxon>Pseudomonadati</taxon>
        <taxon>Pseudomonadota</taxon>
        <taxon>Alphaproteobacteria</taxon>
        <taxon>Rhodospirillales</taxon>
        <taxon>Rhodospirillaceae</taxon>
        <taxon>Magnetospirillum</taxon>
    </lineage>
</organism>
<evidence type="ECO:0000256" key="7">
    <source>
        <dbReference type="HAMAP-Rule" id="MF_01008"/>
    </source>
</evidence>
<reference evidence="10" key="1">
    <citation type="submission" date="2016-10" db="EMBL/GenBank/DDBJ databases">
        <authorList>
            <person name="Varghese N."/>
            <person name="Submissions S."/>
        </authorList>
    </citation>
    <scope>NUCLEOTIDE SEQUENCE [LARGE SCALE GENOMIC DNA]</scope>
    <source>
        <strain evidence="10">DSM 13234</strain>
    </source>
</reference>